<gene>
    <name evidence="2" type="ORF">P879_04153</name>
</gene>
<feature type="region of interest" description="Disordered" evidence="1">
    <location>
        <begin position="124"/>
        <end position="152"/>
    </location>
</feature>
<name>A0A8T0DVQ4_9TREM</name>
<evidence type="ECO:0000313" key="3">
    <source>
        <dbReference type="Proteomes" id="UP000699462"/>
    </source>
</evidence>
<dbReference type="OrthoDB" id="6245726at2759"/>
<comment type="caution">
    <text evidence="2">The sequence shown here is derived from an EMBL/GenBank/DDBJ whole genome shotgun (WGS) entry which is preliminary data.</text>
</comment>
<proteinExistence type="predicted"/>
<reference evidence="2 3" key="1">
    <citation type="submission" date="2019-07" db="EMBL/GenBank/DDBJ databases">
        <title>Annotation for the trematode Paragonimus westermani.</title>
        <authorList>
            <person name="Choi Y.-J."/>
        </authorList>
    </citation>
    <scope>NUCLEOTIDE SEQUENCE [LARGE SCALE GENOMIC DNA]</scope>
    <source>
        <strain evidence="2">180907_Pwestermani</strain>
    </source>
</reference>
<accession>A0A8T0DVQ4</accession>
<dbReference type="AlphaFoldDB" id="A0A8T0DVQ4"/>
<dbReference type="Proteomes" id="UP000699462">
    <property type="component" value="Unassembled WGS sequence"/>
</dbReference>
<evidence type="ECO:0000256" key="1">
    <source>
        <dbReference type="SAM" id="MobiDB-lite"/>
    </source>
</evidence>
<evidence type="ECO:0000313" key="2">
    <source>
        <dbReference type="EMBL" id="KAF8570807.1"/>
    </source>
</evidence>
<protein>
    <submittedName>
        <fullName evidence="2">Uncharacterized protein</fullName>
    </submittedName>
</protein>
<dbReference type="EMBL" id="JTDF01000903">
    <property type="protein sequence ID" value="KAF8570807.1"/>
    <property type="molecule type" value="Genomic_DNA"/>
</dbReference>
<sequence>MLVDNLTKDSDVKRKDELRRRSRRFDNRKSLAIFDTDIDGKDFTDSKETNNRGYSRSPIRTRLRSAKSSGRTKPVKLVTTPAPILPKRRVVHIDLIDAEKSSTHPTTESSMQNALDSHVVIGCGPRNELPESADPPILPGQPIAGNESTSPEGYRAYCNLL</sequence>
<organism evidence="2 3">
    <name type="scientific">Paragonimus westermani</name>
    <dbReference type="NCBI Taxonomy" id="34504"/>
    <lineage>
        <taxon>Eukaryota</taxon>
        <taxon>Metazoa</taxon>
        <taxon>Spiralia</taxon>
        <taxon>Lophotrochozoa</taxon>
        <taxon>Platyhelminthes</taxon>
        <taxon>Trematoda</taxon>
        <taxon>Digenea</taxon>
        <taxon>Plagiorchiida</taxon>
        <taxon>Troglotremata</taxon>
        <taxon>Troglotrematidae</taxon>
        <taxon>Paragonimus</taxon>
    </lineage>
</organism>
<keyword evidence="3" id="KW-1185">Reference proteome</keyword>